<dbReference type="RefSeq" id="WP_069112153.1">
    <property type="nucleotide sequence ID" value="NZ_FNUC01000004.1"/>
</dbReference>
<protein>
    <recommendedName>
        <fullName evidence="2">P68 RBP/TagC-like beta-propeller domain-containing protein</fullName>
    </recommendedName>
</protein>
<keyword evidence="4" id="KW-1185">Reference proteome</keyword>
<name>A0A1H5PWQ4_9ACTN</name>
<evidence type="ECO:0000256" key="1">
    <source>
        <dbReference type="SAM" id="SignalP"/>
    </source>
</evidence>
<keyword evidence="1" id="KW-0732">Signal</keyword>
<dbReference type="Proteomes" id="UP000181980">
    <property type="component" value="Unassembled WGS sequence"/>
</dbReference>
<dbReference type="InterPro" id="IPR048799">
    <property type="entry name" value="P68_RBP_TagC-like_beta-prop"/>
</dbReference>
<accession>A0A1H5PWQ4</accession>
<feature type="signal peptide" evidence="1">
    <location>
        <begin position="1"/>
        <end position="23"/>
    </location>
</feature>
<dbReference type="EMBL" id="FNUC01000004">
    <property type="protein sequence ID" value="SEF18292.1"/>
    <property type="molecule type" value="Genomic_DNA"/>
</dbReference>
<gene>
    <name evidence="3" type="ORF">SAMN04488561_6346</name>
</gene>
<feature type="chain" id="PRO_5039485419" description="P68 RBP/TagC-like beta-propeller domain-containing protein" evidence="1">
    <location>
        <begin position="24"/>
        <end position="367"/>
    </location>
</feature>
<organism evidence="3 4">
    <name type="scientific">Jiangella alba</name>
    <dbReference type="NCBI Taxonomy" id="561176"/>
    <lineage>
        <taxon>Bacteria</taxon>
        <taxon>Bacillati</taxon>
        <taxon>Actinomycetota</taxon>
        <taxon>Actinomycetes</taxon>
        <taxon>Jiangellales</taxon>
        <taxon>Jiangellaceae</taxon>
        <taxon>Jiangella</taxon>
    </lineage>
</organism>
<reference evidence="4" key="1">
    <citation type="submission" date="2016-10" db="EMBL/GenBank/DDBJ databases">
        <authorList>
            <person name="Varghese N."/>
            <person name="Submissions S."/>
        </authorList>
    </citation>
    <scope>NUCLEOTIDE SEQUENCE [LARGE SCALE GENOMIC DNA]</scope>
    <source>
        <strain evidence="4">DSM 45237</strain>
    </source>
</reference>
<evidence type="ECO:0000313" key="3">
    <source>
        <dbReference type="EMBL" id="SEF18292.1"/>
    </source>
</evidence>
<dbReference type="PROSITE" id="PS51318">
    <property type="entry name" value="TAT"/>
    <property type="match status" value="1"/>
</dbReference>
<evidence type="ECO:0000313" key="4">
    <source>
        <dbReference type="Proteomes" id="UP000181980"/>
    </source>
</evidence>
<proteinExistence type="predicted"/>
<dbReference type="AlphaFoldDB" id="A0A1H5PWQ4"/>
<dbReference type="InterPro" id="IPR006311">
    <property type="entry name" value="TAT_signal"/>
</dbReference>
<feature type="domain" description="P68 RBP/TagC-like beta-propeller" evidence="2">
    <location>
        <begin position="78"/>
        <end position="336"/>
    </location>
</feature>
<dbReference type="Pfam" id="PF21311">
    <property type="entry name" value="Phage_RBD_prop"/>
    <property type="match status" value="1"/>
</dbReference>
<sequence length="367" mass="39216">MTELSRRAFVRLGGAAAGAGALAAAGTTAAAAAGRGAAASAERTAASAGLPGRARPFDLTTPAEPFLVNVGLHDQRTIMQSFAVDSPGGHVYVVQITQGGTVLPGDAPGDEAYARRVARGDLTLSKLDLAGNLLGHMYLKRFGHGVAIGVERSGRDVHLWTEVDAVTEGTSGWGTRLLRFPFADGTVIDADATPGLQRRELLPGVDRTTCNVDPVHRTLVMRYRRDGAFRYALFDLDDVRREQPAYVPVADVAQPDVLSGGPVFQGYATYGRDLYLYDGQIYSDTNPPSGQGNAHLTRVDWRTGAVAERIRTTDGHELHRREPEGLGVWLASPGRRPTARLGFAFGTSVTANPDDDRLCTILTKRLG</sequence>
<evidence type="ECO:0000259" key="2">
    <source>
        <dbReference type="Pfam" id="PF21311"/>
    </source>
</evidence>
<dbReference type="STRING" id="561176.SAMN04488561_6346"/>